<accession>A0A5E4Q1B6</accession>
<protein>
    <submittedName>
        <fullName evidence="2">Uncharacterized protein</fullName>
    </submittedName>
</protein>
<proteinExistence type="predicted"/>
<keyword evidence="3" id="KW-1185">Reference proteome</keyword>
<keyword evidence="1" id="KW-0732">Signal</keyword>
<organism evidence="2 3">
    <name type="scientific">Leptidea sinapis</name>
    <dbReference type="NCBI Taxonomy" id="189913"/>
    <lineage>
        <taxon>Eukaryota</taxon>
        <taxon>Metazoa</taxon>
        <taxon>Ecdysozoa</taxon>
        <taxon>Arthropoda</taxon>
        <taxon>Hexapoda</taxon>
        <taxon>Insecta</taxon>
        <taxon>Pterygota</taxon>
        <taxon>Neoptera</taxon>
        <taxon>Endopterygota</taxon>
        <taxon>Lepidoptera</taxon>
        <taxon>Glossata</taxon>
        <taxon>Ditrysia</taxon>
        <taxon>Papilionoidea</taxon>
        <taxon>Pieridae</taxon>
        <taxon>Dismorphiinae</taxon>
        <taxon>Leptidea</taxon>
    </lineage>
</organism>
<feature type="signal peptide" evidence="1">
    <location>
        <begin position="1"/>
        <end position="22"/>
    </location>
</feature>
<gene>
    <name evidence="2" type="ORF">LSINAPIS_LOCUS4615</name>
</gene>
<reference evidence="2 3" key="1">
    <citation type="submission" date="2017-07" db="EMBL/GenBank/DDBJ databases">
        <authorList>
            <person name="Talla V."/>
            <person name="Backstrom N."/>
        </authorList>
    </citation>
    <scope>NUCLEOTIDE SEQUENCE [LARGE SCALE GENOMIC DNA]</scope>
</reference>
<evidence type="ECO:0000256" key="1">
    <source>
        <dbReference type="SAM" id="SignalP"/>
    </source>
</evidence>
<dbReference type="EMBL" id="FZQP02001226">
    <property type="protein sequence ID" value="VVC92097.1"/>
    <property type="molecule type" value="Genomic_DNA"/>
</dbReference>
<dbReference type="Proteomes" id="UP000324832">
    <property type="component" value="Unassembled WGS sequence"/>
</dbReference>
<evidence type="ECO:0000313" key="2">
    <source>
        <dbReference type="EMBL" id="VVC92097.1"/>
    </source>
</evidence>
<feature type="chain" id="PRO_5023051367" evidence="1">
    <location>
        <begin position="23"/>
        <end position="122"/>
    </location>
</feature>
<name>A0A5E4Q1B6_9NEOP</name>
<dbReference type="AlphaFoldDB" id="A0A5E4Q1B6"/>
<evidence type="ECO:0000313" key="3">
    <source>
        <dbReference type="Proteomes" id="UP000324832"/>
    </source>
</evidence>
<sequence>MAVKNISLCIFTILILFNVIFAQEAEEDNGNKTRMSRSIPWLPKIAGCVFNAEPASTCVGCVAVRFCLPNNISITHNCGIFNPYCDEGQCSSSPSASCSSSGSELYEEVAISTYLRVFLLQI</sequence>